<proteinExistence type="predicted"/>
<dbReference type="SUPFAM" id="SSF48452">
    <property type="entry name" value="TPR-like"/>
    <property type="match status" value="1"/>
</dbReference>
<keyword evidence="2" id="KW-1185">Reference proteome</keyword>
<evidence type="ECO:0000313" key="1">
    <source>
        <dbReference type="EMBL" id="MBE1876619.1"/>
    </source>
</evidence>
<accession>A0ABR9MZ12</accession>
<gene>
    <name evidence="1" type="ORF">IHE71_12965</name>
</gene>
<organism evidence="1 2">
    <name type="scientific">Myceligenerans pegani</name>
    <dbReference type="NCBI Taxonomy" id="2776917"/>
    <lineage>
        <taxon>Bacteria</taxon>
        <taxon>Bacillati</taxon>
        <taxon>Actinomycetota</taxon>
        <taxon>Actinomycetes</taxon>
        <taxon>Micrococcales</taxon>
        <taxon>Promicromonosporaceae</taxon>
        <taxon>Myceligenerans</taxon>
    </lineage>
</organism>
<comment type="caution">
    <text evidence="1">The sequence shown here is derived from an EMBL/GenBank/DDBJ whole genome shotgun (WGS) entry which is preliminary data.</text>
</comment>
<protein>
    <recommendedName>
        <fullName evidence="3">Transcriptional regulator</fullName>
    </recommendedName>
</protein>
<name>A0ABR9MZ12_9MICO</name>
<sequence>MAIAQLRLATGVLDATGTIEVRRAAAQAVGNLAGVVGFAAYDMADYSLTDRCYDLALWCADEGHSQALRATVLADMARKAAHLDRHGEALRMIEAAQELRGDLTATGRAMLAASRARLLARTDRPHEAREEISRADEWFARRDPATDPPWLCYYDDAEHQGSIGKTRLPLARAGIEVDDTIDRLRAAVARHDPQYVRSRTFSRVRLATLHCSIGDITTATEIAQAAMTDAATMRSARMREELATLASATAGLPRPQASELRRAISTILAKK</sequence>
<reference evidence="1 2" key="1">
    <citation type="submission" date="2020-10" db="EMBL/GenBank/DDBJ databases">
        <title>Myceligenerans pegani sp. nov., an endophytic actinomycete isolated from Peganum harmala L. in Xinjiang, China.</title>
        <authorList>
            <person name="Xin L."/>
        </authorList>
    </citation>
    <scope>NUCLEOTIDE SEQUENCE [LARGE SCALE GENOMIC DNA]</scope>
    <source>
        <strain evidence="1 2">TRM65318</strain>
    </source>
</reference>
<dbReference type="RefSeq" id="WP_192863186.1">
    <property type="nucleotide sequence ID" value="NZ_JADAQT010000088.1"/>
</dbReference>
<evidence type="ECO:0008006" key="3">
    <source>
        <dbReference type="Google" id="ProtNLM"/>
    </source>
</evidence>
<dbReference type="InterPro" id="IPR011990">
    <property type="entry name" value="TPR-like_helical_dom_sf"/>
</dbReference>
<evidence type="ECO:0000313" key="2">
    <source>
        <dbReference type="Proteomes" id="UP000625527"/>
    </source>
</evidence>
<dbReference type="Proteomes" id="UP000625527">
    <property type="component" value="Unassembled WGS sequence"/>
</dbReference>
<dbReference type="EMBL" id="JADAQT010000088">
    <property type="protein sequence ID" value="MBE1876619.1"/>
    <property type="molecule type" value="Genomic_DNA"/>
</dbReference>